<comment type="caution">
    <text evidence="6">The sequence shown here is derived from an EMBL/GenBank/DDBJ whole genome shotgun (WGS) entry which is preliminary data.</text>
</comment>
<evidence type="ECO:0000256" key="4">
    <source>
        <dbReference type="ARBA" id="ARBA00023163"/>
    </source>
</evidence>
<dbReference type="FunFam" id="1.10.10.10:FF:000001">
    <property type="entry name" value="LysR family transcriptional regulator"/>
    <property type="match status" value="1"/>
</dbReference>
<dbReference type="InterPro" id="IPR036388">
    <property type="entry name" value="WH-like_DNA-bd_sf"/>
</dbReference>
<dbReference type="SUPFAM" id="SSF53850">
    <property type="entry name" value="Periplasmic binding protein-like II"/>
    <property type="match status" value="1"/>
</dbReference>
<evidence type="ECO:0000256" key="2">
    <source>
        <dbReference type="ARBA" id="ARBA00023015"/>
    </source>
</evidence>
<name>A0A5N3P6H0_9HYPH</name>
<keyword evidence="4" id="KW-0804">Transcription</keyword>
<dbReference type="InterPro" id="IPR036390">
    <property type="entry name" value="WH_DNA-bd_sf"/>
</dbReference>
<proteinExistence type="inferred from homology"/>
<reference evidence="6 7" key="1">
    <citation type="journal article" date="2019" name="Microorganisms">
        <title>Genome Insights into the Novel Species Microvirga brassicacearum, a Rapeseed Endophyte with Biotechnological Potential.</title>
        <authorList>
            <person name="Jimenez-Gomez A."/>
            <person name="Saati-Santamaria Z."/>
            <person name="Igual J.M."/>
            <person name="Rivas R."/>
            <person name="Mateos P.F."/>
            <person name="Garcia-Fraile P."/>
        </authorList>
    </citation>
    <scope>NUCLEOTIDE SEQUENCE [LARGE SCALE GENOMIC DNA]</scope>
    <source>
        <strain evidence="6 7">CDVBN77</strain>
    </source>
</reference>
<evidence type="ECO:0000313" key="7">
    <source>
        <dbReference type="Proteomes" id="UP000325684"/>
    </source>
</evidence>
<sequence length="304" mass="33112">MTSTRYDLVDLRLFLNIAEAGNLTRGAERSCLSVGAASTRLKNLEESLDIQLFIRRSQGVILTPAGEALLRHAINVLQELERLHGSLQFFSRGLKGQVRIFANTTAMTGVLPEALSSFLATHPQVDIDLEERLSPEIARAVTDGSVDIGILAGNVRTDELEVIPYQKDRLVLAVARSNPLSDRHDIDFTDALSQNFVSLHQDSAIYGFVNQIVSGLGASINIRIKVSSFEALCRMVEADVGVGVLPASVAARLAGSHAIHIVALRDPWAVRELKICVQSLPGLPSFARELVDYLVLHSDPGCRK</sequence>
<dbReference type="PANTHER" id="PTHR30419:SF2">
    <property type="entry name" value="LYSR FAMILY TRANSCRIPTIONAL REGULATOR"/>
    <property type="match status" value="1"/>
</dbReference>
<feature type="domain" description="HTH lysR-type" evidence="5">
    <location>
        <begin position="6"/>
        <end position="63"/>
    </location>
</feature>
<dbReference type="PANTHER" id="PTHR30419">
    <property type="entry name" value="HTH-TYPE TRANSCRIPTIONAL REGULATOR YBHD"/>
    <property type="match status" value="1"/>
</dbReference>
<dbReference type="Pfam" id="PF03466">
    <property type="entry name" value="LysR_substrate"/>
    <property type="match status" value="1"/>
</dbReference>
<evidence type="ECO:0000256" key="1">
    <source>
        <dbReference type="ARBA" id="ARBA00009437"/>
    </source>
</evidence>
<dbReference type="Gene3D" id="3.40.190.290">
    <property type="match status" value="1"/>
</dbReference>
<dbReference type="InterPro" id="IPR050950">
    <property type="entry name" value="HTH-type_LysR_regulators"/>
</dbReference>
<evidence type="ECO:0000256" key="3">
    <source>
        <dbReference type="ARBA" id="ARBA00023125"/>
    </source>
</evidence>
<dbReference type="CDD" id="cd08421">
    <property type="entry name" value="PBP2_LTTR_like_1"/>
    <property type="match status" value="1"/>
</dbReference>
<organism evidence="6 7">
    <name type="scientific">Microvirga brassicacearum</name>
    <dbReference type="NCBI Taxonomy" id="2580413"/>
    <lineage>
        <taxon>Bacteria</taxon>
        <taxon>Pseudomonadati</taxon>
        <taxon>Pseudomonadota</taxon>
        <taxon>Alphaproteobacteria</taxon>
        <taxon>Hyphomicrobiales</taxon>
        <taxon>Methylobacteriaceae</taxon>
        <taxon>Microvirga</taxon>
    </lineage>
</organism>
<keyword evidence="7" id="KW-1185">Reference proteome</keyword>
<dbReference type="EMBL" id="VCMV01000037">
    <property type="protein sequence ID" value="KAB0265303.1"/>
    <property type="molecule type" value="Genomic_DNA"/>
</dbReference>
<dbReference type="InterPro" id="IPR000847">
    <property type="entry name" value="LysR_HTH_N"/>
</dbReference>
<keyword evidence="3" id="KW-0238">DNA-binding</keyword>
<gene>
    <name evidence="6" type="ORF">FEZ63_18995</name>
</gene>
<dbReference type="Gene3D" id="1.10.10.10">
    <property type="entry name" value="Winged helix-like DNA-binding domain superfamily/Winged helix DNA-binding domain"/>
    <property type="match status" value="1"/>
</dbReference>
<evidence type="ECO:0000313" key="6">
    <source>
        <dbReference type="EMBL" id="KAB0265303.1"/>
    </source>
</evidence>
<dbReference type="Proteomes" id="UP000325684">
    <property type="component" value="Unassembled WGS sequence"/>
</dbReference>
<dbReference type="AlphaFoldDB" id="A0A5N3P6H0"/>
<keyword evidence="2" id="KW-0805">Transcription regulation</keyword>
<comment type="similarity">
    <text evidence="1">Belongs to the LysR transcriptional regulatory family.</text>
</comment>
<protein>
    <submittedName>
        <fullName evidence="6">LysR family transcriptional regulator</fullName>
    </submittedName>
</protein>
<dbReference type="Pfam" id="PF00126">
    <property type="entry name" value="HTH_1"/>
    <property type="match status" value="1"/>
</dbReference>
<dbReference type="GO" id="GO:0003677">
    <property type="term" value="F:DNA binding"/>
    <property type="evidence" value="ECO:0007669"/>
    <property type="project" value="UniProtKB-KW"/>
</dbReference>
<dbReference type="OrthoDB" id="9785974at2"/>
<dbReference type="GO" id="GO:0003700">
    <property type="term" value="F:DNA-binding transcription factor activity"/>
    <property type="evidence" value="ECO:0007669"/>
    <property type="project" value="InterPro"/>
</dbReference>
<dbReference type="SUPFAM" id="SSF46785">
    <property type="entry name" value="Winged helix' DNA-binding domain"/>
    <property type="match status" value="1"/>
</dbReference>
<accession>A0A5N3P6H0</accession>
<evidence type="ECO:0000259" key="5">
    <source>
        <dbReference type="PROSITE" id="PS50931"/>
    </source>
</evidence>
<dbReference type="InterPro" id="IPR005119">
    <property type="entry name" value="LysR_subst-bd"/>
</dbReference>
<dbReference type="PROSITE" id="PS50931">
    <property type="entry name" value="HTH_LYSR"/>
    <property type="match status" value="1"/>
</dbReference>
<dbReference type="RefSeq" id="WP_150947423.1">
    <property type="nucleotide sequence ID" value="NZ_VCMV01000037.1"/>
</dbReference>
<dbReference type="GO" id="GO:0005829">
    <property type="term" value="C:cytosol"/>
    <property type="evidence" value="ECO:0007669"/>
    <property type="project" value="TreeGrafter"/>
</dbReference>